<sequence>MRYHRDNLVKKVVHACPANAHRSSIADESESKIRGRATGERIAFASNSPTFALRSRVLLACRSVGQPAARRPSSLRNQFEVHDVLQCHYFLLVSMTHTMATPRKGASRAGWERSAVGDVTCISNAAAKGAQHTRRAHARLRLGVASAAGRTRRSLNNVVIVRKADRARLR</sequence>
<dbReference type="EMBL" id="BGZK01001338">
    <property type="protein sequence ID" value="GBP77604.1"/>
    <property type="molecule type" value="Genomic_DNA"/>
</dbReference>
<keyword evidence="2" id="KW-1185">Reference proteome</keyword>
<reference evidence="1 2" key="1">
    <citation type="journal article" date="2019" name="Commun. Biol.">
        <title>The bagworm genome reveals a unique fibroin gene that provides high tensile strength.</title>
        <authorList>
            <person name="Kono N."/>
            <person name="Nakamura H."/>
            <person name="Ohtoshi R."/>
            <person name="Tomita M."/>
            <person name="Numata K."/>
            <person name="Arakawa K."/>
        </authorList>
    </citation>
    <scope>NUCLEOTIDE SEQUENCE [LARGE SCALE GENOMIC DNA]</scope>
</reference>
<accession>A0A4C1YRY5</accession>
<organism evidence="1 2">
    <name type="scientific">Eumeta variegata</name>
    <name type="common">Bagworm moth</name>
    <name type="synonym">Eumeta japonica</name>
    <dbReference type="NCBI Taxonomy" id="151549"/>
    <lineage>
        <taxon>Eukaryota</taxon>
        <taxon>Metazoa</taxon>
        <taxon>Ecdysozoa</taxon>
        <taxon>Arthropoda</taxon>
        <taxon>Hexapoda</taxon>
        <taxon>Insecta</taxon>
        <taxon>Pterygota</taxon>
        <taxon>Neoptera</taxon>
        <taxon>Endopterygota</taxon>
        <taxon>Lepidoptera</taxon>
        <taxon>Glossata</taxon>
        <taxon>Ditrysia</taxon>
        <taxon>Tineoidea</taxon>
        <taxon>Psychidae</taxon>
        <taxon>Oiketicinae</taxon>
        <taxon>Eumeta</taxon>
    </lineage>
</organism>
<protein>
    <submittedName>
        <fullName evidence="1">Uncharacterized protein</fullName>
    </submittedName>
</protein>
<dbReference type="AlphaFoldDB" id="A0A4C1YRY5"/>
<dbReference type="Proteomes" id="UP000299102">
    <property type="component" value="Unassembled WGS sequence"/>
</dbReference>
<evidence type="ECO:0000313" key="1">
    <source>
        <dbReference type="EMBL" id="GBP77604.1"/>
    </source>
</evidence>
<gene>
    <name evidence="1" type="ORF">EVAR_90240_1</name>
</gene>
<evidence type="ECO:0000313" key="2">
    <source>
        <dbReference type="Proteomes" id="UP000299102"/>
    </source>
</evidence>
<name>A0A4C1YRY5_EUMVA</name>
<proteinExistence type="predicted"/>
<comment type="caution">
    <text evidence="1">The sequence shown here is derived from an EMBL/GenBank/DDBJ whole genome shotgun (WGS) entry which is preliminary data.</text>
</comment>